<proteinExistence type="inferred from homology"/>
<evidence type="ECO:0008006" key="7">
    <source>
        <dbReference type="Google" id="ProtNLM"/>
    </source>
</evidence>
<protein>
    <recommendedName>
        <fullName evidence="7">40S ribosomal protein S16</fullName>
    </recommendedName>
</protein>
<evidence type="ECO:0000256" key="2">
    <source>
        <dbReference type="ARBA" id="ARBA00022980"/>
    </source>
</evidence>
<keyword evidence="6" id="KW-1185">Reference proteome</keyword>
<evidence type="ECO:0000256" key="4">
    <source>
        <dbReference type="RuleBase" id="RU003815"/>
    </source>
</evidence>
<name>A0A4S4M491_9AGAM</name>
<gene>
    <name evidence="5" type="ORF">EW146_g1261</name>
</gene>
<dbReference type="GO" id="GO:0003735">
    <property type="term" value="F:structural constituent of ribosome"/>
    <property type="evidence" value="ECO:0007669"/>
    <property type="project" value="InterPro"/>
</dbReference>
<dbReference type="GO" id="GO:0022627">
    <property type="term" value="C:cytosolic small ribosomal subunit"/>
    <property type="evidence" value="ECO:0007669"/>
    <property type="project" value="TreeGrafter"/>
</dbReference>
<evidence type="ECO:0000256" key="1">
    <source>
        <dbReference type="ARBA" id="ARBA00005251"/>
    </source>
</evidence>
<dbReference type="InterPro" id="IPR020574">
    <property type="entry name" value="Ribosomal_uS9_CS"/>
</dbReference>
<keyword evidence="2 4" id="KW-0689">Ribosomal protein</keyword>
<dbReference type="PANTHER" id="PTHR21569">
    <property type="entry name" value="RIBOSOMAL PROTEIN S9"/>
    <property type="match status" value="1"/>
</dbReference>
<comment type="similarity">
    <text evidence="1 4">Belongs to the universal ribosomal protein uS9 family.</text>
</comment>
<evidence type="ECO:0000256" key="3">
    <source>
        <dbReference type="ARBA" id="ARBA00023274"/>
    </source>
</evidence>
<reference evidence="5 6" key="1">
    <citation type="submission" date="2019-02" db="EMBL/GenBank/DDBJ databases">
        <title>Genome sequencing of the rare red list fungi Bondarzewia mesenterica.</title>
        <authorList>
            <person name="Buettner E."/>
            <person name="Kellner H."/>
        </authorList>
    </citation>
    <scope>NUCLEOTIDE SEQUENCE [LARGE SCALE GENOMIC DNA]</scope>
    <source>
        <strain evidence="5 6">DSM 108281</strain>
    </source>
</reference>
<dbReference type="EMBL" id="SGPL01000031">
    <property type="protein sequence ID" value="THH19996.1"/>
    <property type="molecule type" value="Genomic_DNA"/>
</dbReference>
<dbReference type="Proteomes" id="UP000310158">
    <property type="component" value="Unassembled WGS sequence"/>
</dbReference>
<dbReference type="OrthoDB" id="426865at2759"/>
<dbReference type="InterPro" id="IPR020568">
    <property type="entry name" value="Ribosomal_Su5_D2-typ_SF"/>
</dbReference>
<comment type="caution">
    <text evidence="5">The sequence shown here is derived from an EMBL/GenBank/DDBJ whole genome shotgun (WGS) entry which is preliminary data.</text>
</comment>
<dbReference type="Pfam" id="PF00380">
    <property type="entry name" value="Ribosomal_S9"/>
    <property type="match status" value="1"/>
</dbReference>
<dbReference type="PROSITE" id="PS00360">
    <property type="entry name" value="RIBOSOMAL_S9"/>
    <property type="match status" value="1"/>
</dbReference>
<dbReference type="Gene3D" id="3.30.230.10">
    <property type="match status" value="1"/>
</dbReference>
<dbReference type="GO" id="GO:0006412">
    <property type="term" value="P:translation"/>
    <property type="evidence" value="ECO:0007669"/>
    <property type="project" value="InterPro"/>
</dbReference>
<dbReference type="InterPro" id="IPR014721">
    <property type="entry name" value="Ribsml_uS5_D2-typ_fold_subgr"/>
</dbReference>
<dbReference type="GO" id="GO:0000462">
    <property type="term" value="P:maturation of SSU-rRNA from tricistronic rRNA transcript (SSU-rRNA, 5.8S rRNA, LSU-rRNA)"/>
    <property type="evidence" value="ECO:0007669"/>
    <property type="project" value="TreeGrafter"/>
</dbReference>
<sequence>MQEERSALLFEGNPTILALDARLLAWMTLSTVKQSRFAPPSTKWHRHKRLFRPSTATAVAHAREGKGLIRINGSPINLVQPEILRFKVYEPILVAGEDAFAAIDIRVRVKGGGHTSQIYAIRQAISKAIVAYYAKYVDAYSAIELKKKLVAYDRTLLIADPRRMEPKKFGGAGARARRQKSYR</sequence>
<dbReference type="GO" id="GO:0003723">
    <property type="term" value="F:RNA binding"/>
    <property type="evidence" value="ECO:0007669"/>
    <property type="project" value="TreeGrafter"/>
</dbReference>
<dbReference type="SUPFAM" id="SSF54211">
    <property type="entry name" value="Ribosomal protein S5 domain 2-like"/>
    <property type="match status" value="1"/>
</dbReference>
<evidence type="ECO:0000313" key="5">
    <source>
        <dbReference type="EMBL" id="THH19996.1"/>
    </source>
</evidence>
<dbReference type="InterPro" id="IPR000754">
    <property type="entry name" value="Ribosomal_uS9"/>
</dbReference>
<dbReference type="AlphaFoldDB" id="A0A4S4M491"/>
<organism evidence="5 6">
    <name type="scientific">Bondarzewia mesenterica</name>
    <dbReference type="NCBI Taxonomy" id="1095465"/>
    <lineage>
        <taxon>Eukaryota</taxon>
        <taxon>Fungi</taxon>
        <taxon>Dikarya</taxon>
        <taxon>Basidiomycota</taxon>
        <taxon>Agaricomycotina</taxon>
        <taxon>Agaricomycetes</taxon>
        <taxon>Russulales</taxon>
        <taxon>Bondarzewiaceae</taxon>
        <taxon>Bondarzewia</taxon>
    </lineage>
</organism>
<keyword evidence="3 4" id="KW-0687">Ribonucleoprotein</keyword>
<dbReference type="PANTHER" id="PTHR21569:SF16">
    <property type="entry name" value="RIBOSOMAL PROTEIN S16"/>
    <property type="match status" value="1"/>
</dbReference>
<dbReference type="FunFam" id="3.30.230.10:FF:000007">
    <property type="entry name" value="40S ribosomal protein S16"/>
    <property type="match status" value="1"/>
</dbReference>
<evidence type="ECO:0000313" key="6">
    <source>
        <dbReference type="Proteomes" id="UP000310158"/>
    </source>
</evidence>
<accession>A0A4S4M491</accession>